<keyword evidence="3" id="KW-1185">Reference proteome</keyword>
<organism evidence="2 3">
    <name type="scientific">Macrophomina phaseolina</name>
    <dbReference type="NCBI Taxonomy" id="35725"/>
    <lineage>
        <taxon>Eukaryota</taxon>
        <taxon>Fungi</taxon>
        <taxon>Dikarya</taxon>
        <taxon>Ascomycota</taxon>
        <taxon>Pezizomycotina</taxon>
        <taxon>Dothideomycetes</taxon>
        <taxon>Dothideomycetes incertae sedis</taxon>
        <taxon>Botryosphaeriales</taxon>
        <taxon>Botryosphaeriaceae</taxon>
        <taxon>Macrophomina</taxon>
    </lineage>
</organism>
<proteinExistence type="predicted"/>
<dbReference type="Proteomes" id="UP000774617">
    <property type="component" value="Unassembled WGS sequence"/>
</dbReference>
<feature type="compositionally biased region" description="Polar residues" evidence="1">
    <location>
        <begin position="242"/>
        <end position="252"/>
    </location>
</feature>
<name>A0ABQ8GCA6_9PEZI</name>
<accession>A0ABQ8GCA6</accession>
<gene>
    <name evidence="2" type="ORF">B0J12DRAFT_84394</name>
</gene>
<comment type="caution">
    <text evidence="2">The sequence shown here is derived from an EMBL/GenBank/DDBJ whole genome shotgun (WGS) entry which is preliminary data.</text>
</comment>
<evidence type="ECO:0000313" key="3">
    <source>
        <dbReference type="Proteomes" id="UP000774617"/>
    </source>
</evidence>
<dbReference type="EMBL" id="JAGTJR010000012">
    <property type="protein sequence ID" value="KAH7051352.1"/>
    <property type="molecule type" value="Genomic_DNA"/>
</dbReference>
<evidence type="ECO:0000313" key="2">
    <source>
        <dbReference type="EMBL" id="KAH7051352.1"/>
    </source>
</evidence>
<reference evidence="2 3" key="1">
    <citation type="journal article" date="2021" name="Nat. Commun.">
        <title>Genetic determinants of endophytism in the Arabidopsis root mycobiome.</title>
        <authorList>
            <person name="Mesny F."/>
            <person name="Miyauchi S."/>
            <person name="Thiergart T."/>
            <person name="Pickel B."/>
            <person name="Atanasova L."/>
            <person name="Karlsson M."/>
            <person name="Huettel B."/>
            <person name="Barry K.W."/>
            <person name="Haridas S."/>
            <person name="Chen C."/>
            <person name="Bauer D."/>
            <person name="Andreopoulos W."/>
            <person name="Pangilinan J."/>
            <person name="LaButti K."/>
            <person name="Riley R."/>
            <person name="Lipzen A."/>
            <person name="Clum A."/>
            <person name="Drula E."/>
            <person name="Henrissat B."/>
            <person name="Kohler A."/>
            <person name="Grigoriev I.V."/>
            <person name="Martin F.M."/>
            <person name="Hacquard S."/>
        </authorList>
    </citation>
    <scope>NUCLEOTIDE SEQUENCE [LARGE SCALE GENOMIC DNA]</scope>
    <source>
        <strain evidence="2 3">MPI-SDFR-AT-0080</strain>
    </source>
</reference>
<sequence length="252" mass="28753">MPANGVVERLALRPGSSQFRPVREPRATRPICVTVGRQLVHVHCCLEARRKWPPRMQHQRKKKKKKTRRKKLRVRLRDDWARVASAHASRPIRIFCLVPAAGLQLKNRLDITARSSPPCALLGLSWPRCDINGFCRARPRRLTLGPGTISHRHFRLSTPRPAQSTPRSLGQLLLCHARWLTLGHAPLIVSHHPCRSPKTYVSRSYRCLRNSSRLLLHISMPAQISSTGRHEKKKKKRKKAKQSSSTLPPTGR</sequence>
<feature type="compositionally biased region" description="Basic residues" evidence="1">
    <location>
        <begin position="230"/>
        <end position="241"/>
    </location>
</feature>
<protein>
    <submittedName>
        <fullName evidence="2">Uncharacterized protein</fullName>
    </submittedName>
</protein>
<feature type="region of interest" description="Disordered" evidence="1">
    <location>
        <begin position="53"/>
        <end position="72"/>
    </location>
</feature>
<feature type="region of interest" description="Disordered" evidence="1">
    <location>
        <begin position="220"/>
        <end position="252"/>
    </location>
</feature>
<evidence type="ECO:0000256" key="1">
    <source>
        <dbReference type="SAM" id="MobiDB-lite"/>
    </source>
</evidence>